<dbReference type="EMBL" id="JAWWNJ010000237">
    <property type="protein sequence ID" value="KAK6968966.1"/>
    <property type="molecule type" value="Genomic_DNA"/>
</dbReference>
<gene>
    <name evidence="2" type="ORF">R3P38DRAFT_3337357</name>
</gene>
<reference evidence="2 3" key="1">
    <citation type="journal article" date="2024" name="J Genomics">
        <title>Draft genome sequencing and assembly of Favolaschia claudopus CIRM-BRFM 2984 isolated from oak limbs.</title>
        <authorList>
            <person name="Navarro D."/>
            <person name="Drula E."/>
            <person name="Chaduli D."/>
            <person name="Cazenave R."/>
            <person name="Ahrendt S."/>
            <person name="Wang J."/>
            <person name="Lipzen A."/>
            <person name="Daum C."/>
            <person name="Barry K."/>
            <person name="Grigoriev I.V."/>
            <person name="Favel A."/>
            <person name="Rosso M.N."/>
            <person name="Martin F."/>
        </authorList>
    </citation>
    <scope>NUCLEOTIDE SEQUENCE [LARGE SCALE GENOMIC DNA]</scope>
    <source>
        <strain evidence="2 3">CIRM-BRFM 2984</strain>
    </source>
</reference>
<feature type="compositionally biased region" description="Basic and acidic residues" evidence="1">
    <location>
        <begin position="533"/>
        <end position="542"/>
    </location>
</feature>
<evidence type="ECO:0000313" key="3">
    <source>
        <dbReference type="Proteomes" id="UP001362999"/>
    </source>
</evidence>
<name>A0AAV9Z2A9_9AGAR</name>
<evidence type="ECO:0000313" key="2">
    <source>
        <dbReference type="EMBL" id="KAK6968966.1"/>
    </source>
</evidence>
<dbReference type="AlphaFoldDB" id="A0AAV9Z2A9"/>
<proteinExistence type="predicted"/>
<feature type="compositionally biased region" description="Polar residues" evidence="1">
    <location>
        <begin position="370"/>
        <end position="383"/>
    </location>
</feature>
<keyword evidence="3" id="KW-1185">Reference proteome</keyword>
<feature type="region of interest" description="Disordered" evidence="1">
    <location>
        <begin position="763"/>
        <end position="839"/>
    </location>
</feature>
<sequence>MLVMIEQKKKTGKPSDFQGKRLEFLLQFHPTYLDASQRGKTRGIWDEFFKRYWRTFPWRLPLSQDPDESDPTDYALAPQDTQEVDAQSKTISGTEQKIKLWLGRQVKASGMKGNPWGEWLSRFRTPTTSAPKKLADYQYYMQQKKYKLNITTLYERRKQDVPGTQLMNLRASIARELLALEPQVVRDEMRAGAEEEHAALLAKHEDALEGLPALDEEGLAEARSRFSSLIQPLLDGLAFHTGYDISILAGRVKKNEDNLKLNIECISLHAGVSSTSPPALDFSKAEPRVYADVMRNFSRFVWNANALVLIVIIDEFRLGNTTSTPDASTLATPEAGGPPTAAEEPRSSSSGDEARAAPQMPTTSPPAHVASSTTSPPANVVSSNATIPLTTDTLPHTPATIPSDTFSDADIRAHLGLDIQMPPDFDEFDFPEDLMPGLATNPLLLDGLAPAEPSLPVFAAPLGRELAMQLDTMVGEARVKRLAELRALDAAALERENNVVRNKYLLDNLGLGNAEKETLWGGSKPVVAPKRKAQGEGREQEGKRRRKRKDPVLESDGEEQDDEEEEIEEEDGAAVITSSGEGAKDAPPRPKPRPVPKKSTQAATTASAEILRTGQEFLKQPEYGERWDALLGVWWKREARVNFVGTSKSHPAKKRPREVGDWVGRARNHKPKIANAEVFGETWWAWWVDINPSWRGDKRPLNRDAEAGGGWDSVDLYGHNGFLNVLMALKWWRDAMSNASPDWEDAVDDVAWVLSAMESAILDGKQSSPPPNPPSPGIQPPTRTSGSPPGPNPEIPGNVLMRELQGKGGKERAEGEYELSQEELDEMEADLDANMSGDE</sequence>
<dbReference type="Proteomes" id="UP001362999">
    <property type="component" value="Unassembled WGS sequence"/>
</dbReference>
<feature type="compositionally biased region" description="Acidic residues" evidence="1">
    <location>
        <begin position="553"/>
        <end position="572"/>
    </location>
</feature>
<feature type="compositionally biased region" description="Basic and acidic residues" evidence="1">
    <location>
        <begin position="804"/>
        <end position="815"/>
    </location>
</feature>
<feature type="region of interest" description="Disordered" evidence="1">
    <location>
        <begin position="522"/>
        <end position="605"/>
    </location>
</feature>
<feature type="compositionally biased region" description="Pro residues" evidence="1">
    <location>
        <begin position="768"/>
        <end position="779"/>
    </location>
</feature>
<accession>A0AAV9Z2A9</accession>
<feature type="compositionally biased region" description="Low complexity" evidence="1">
    <location>
        <begin position="331"/>
        <end position="342"/>
    </location>
</feature>
<feature type="compositionally biased region" description="Acidic residues" evidence="1">
    <location>
        <begin position="816"/>
        <end position="839"/>
    </location>
</feature>
<feature type="region of interest" description="Disordered" evidence="1">
    <location>
        <begin position="323"/>
        <end position="383"/>
    </location>
</feature>
<evidence type="ECO:0000256" key="1">
    <source>
        <dbReference type="SAM" id="MobiDB-lite"/>
    </source>
</evidence>
<protein>
    <submittedName>
        <fullName evidence="2">Uncharacterized protein</fullName>
    </submittedName>
</protein>
<organism evidence="2 3">
    <name type="scientific">Favolaschia claudopus</name>
    <dbReference type="NCBI Taxonomy" id="2862362"/>
    <lineage>
        <taxon>Eukaryota</taxon>
        <taxon>Fungi</taxon>
        <taxon>Dikarya</taxon>
        <taxon>Basidiomycota</taxon>
        <taxon>Agaricomycotina</taxon>
        <taxon>Agaricomycetes</taxon>
        <taxon>Agaricomycetidae</taxon>
        <taxon>Agaricales</taxon>
        <taxon>Marasmiineae</taxon>
        <taxon>Mycenaceae</taxon>
        <taxon>Favolaschia</taxon>
    </lineage>
</organism>
<comment type="caution">
    <text evidence="2">The sequence shown here is derived from an EMBL/GenBank/DDBJ whole genome shotgun (WGS) entry which is preliminary data.</text>
</comment>